<dbReference type="AlphaFoldDB" id="A0A9N9J0E0"/>
<gene>
    <name evidence="1" type="ORF">ALEPTO_LOCUS13506</name>
</gene>
<dbReference type="EMBL" id="CAJVPS010043877">
    <property type="protein sequence ID" value="CAG8756554.1"/>
    <property type="molecule type" value="Genomic_DNA"/>
</dbReference>
<accession>A0A9N9J0E0</accession>
<dbReference type="Proteomes" id="UP000789508">
    <property type="component" value="Unassembled WGS sequence"/>
</dbReference>
<feature type="non-terminal residue" evidence="1">
    <location>
        <position position="1"/>
    </location>
</feature>
<name>A0A9N9J0E0_9GLOM</name>
<organism evidence="1 2">
    <name type="scientific">Ambispora leptoticha</name>
    <dbReference type="NCBI Taxonomy" id="144679"/>
    <lineage>
        <taxon>Eukaryota</taxon>
        <taxon>Fungi</taxon>
        <taxon>Fungi incertae sedis</taxon>
        <taxon>Mucoromycota</taxon>
        <taxon>Glomeromycotina</taxon>
        <taxon>Glomeromycetes</taxon>
        <taxon>Archaeosporales</taxon>
        <taxon>Ambisporaceae</taxon>
        <taxon>Ambispora</taxon>
    </lineage>
</organism>
<evidence type="ECO:0000313" key="1">
    <source>
        <dbReference type="EMBL" id="CAG8756554.1"/>
    </source>
</evidence>
<protein>
    <submittedName>
        <fullName evidence="1">10189_t:CDS:1</fullName>
    </submittedName>
</protein>
<sequence length="161" mass="18611">PKAITIYNLRFKEFATPLYQLTYYLHPLYQGTGLKKGQFYQICKTAATMWQELGYDEVSCEDLLTELRAYKRKENPYTLAFKKEKETALKCQLEFEQPEEISDSFEPISGSCNIDMQSGDMDCANLLIEEIIDLSNPAFVGNNNLFIDNQHAVLTRNTRQE</sequence>
<dbReference type="OrthoDB" id="2399552at2759"/>
<keyword evidence="2" id="KW-1185">Reference proteome</keyword>
<proteinExistence type="predicted"/>
<comment type="caution">
    <text evidence="1">The sequence shown here is derived from an EMBL/GenBank/DDBJ whole genome shotgun (WGS) entry which is preliminary data.</text>
</comment>
<feature type="non-terminal residue" evidence="1">
    <location>
        <position position="161"/>
    </location>
</feature>
<evidence type="ECO:0000313" key="2">
    <source>
        <dbReference type="Proteomes" id="UP000789508"/>
    </source>
</evidence>
<reference evidence="1" key="1">
    <citation type="submission" date="2021-06" db="EMBL/GenBank/DDBJ databases">
        <authorList>
            <person name="Kallberg Y."/>
            <person name="Tangrot J."/>
            <person name="Rosling A."/>
        </authorList>
    </citation>
    <scope>NUCLEOTIDE SEQUENCE</scope>
    <source>
        <strain evidence="1">FL130A</strain>
    </source>
</reference>